<sequence>MIKSVFTVLLCVHLLGDFYFQTQKMADKKQGQFSWTICHCLIYGAGSWLLLFLFLPGMKLRYILAFAAAHAAVDIVKYAVCRIFRERRPLREFIESPRGRRDVFLLDQAVHLAAILGVSYWTAQSDIASLYRESNAVLFDSFGISEITCLRWAAVLLLIHKPVNILIANILSGYKPDKDGGADNGGEADSGREPDSEREPDRGRTIQKDKNAGRMIGTLERIIMVIFISIGQYSAVGLVLTAKSIARYDRISKDQEFAEYYLLGTLLSTICAVIAALLFL</sequence>
<feature type="transmembrane region" description="Helical" evidence="2">
    <location>
        <begin position="33"/>
        <end position="54"/>
    </location>
</feature>
<reference evidence="3" key="1">
    <citation type="journal article" date="2021" name="PeerJ">
        <title>Extensive microbial diversity within the chicken gut microbiome revealed by metagenomics and culture.</title>
        <authorList>
            <person name="Gilroy R."/>
            <person name="Ravi A."/>
            <person name="Getino M."/>
            <person name="Pursley I."/>
            <person name="Horton D.L."/>
            <person name="Alikhan N.F."/>
            <person name="Baker D."/>
            <person name="Gharbi K."/>
            <person name="Hall N."/>
            <person name="Watson M."/>
            <person name="Adriaenssens E.M."/>
            <person name="Foster-Nyarko E."/>
            <person name="Jarju S."/>
            <person name="Secka A."/>
            <person name="Antonio M."/>
            <person name="Oren A."/>
            <person name="Chaudhuri R.R."/>
            <person name="La Ragione R."/>
            <person name="Hildebrand F."/>
            <person name="Pallen M.J."/>
        </authorList>
    </citation>
    <scope>NUCLEOTIDE SEQUENCE</scope>
    <source>
        <strain evidence="3">ChiSjej5B23-15282</strain>
    </source>
</reference>
<protein>
    <submittedName>
        <fullName evidence="3">DUF3307 domain-containing protein</fullName>
    </submittedName>
</protein>
<feature type="compositionally biased region" description="Basic and acidic residues" evidence="1">
    <location>
        <begin position="189"/>
        <end position="207"/>
    </location>
</feature>
<keyword evidence="2" id="KW-0472">Membrane</keyword>
<evidence type="ECO:0000256" key="2">
    <source>
        <dbReference type="SAM" id="Phobius"/>
    </source>
</evidence>
<keyword evidence="2" id="KW-0812">Transmembrane</keyword>
<evidence type="ECO:0000256" key="1">
    <source>
        <dbReference type="SAM" id="MobiDB-lite"/>
    </source>
</evidence>
<organism evidence="3 4">
    <name type="scientific">Candidatus Mediterraneibacter caccavium</name>
    <dbReference type="NCBI Taxonomy" id="2838661"/>
    <lineage>
        <taxon>Bacteria</taxon>
        <taxon>Bacillati</taxon>
        <taxon>Bacillota</taxon>
        <taxon>Clostridia</taxon>
        <taxon>Lachnospirales</taxon>
        <taxon>Lachnospiraceae</taxon>
        <taxon>Mediterraneibacter</taxon>
    </lineage>
</organism>
<dbReference type="Proteomes" id="UP000824243">
    <property type="component" value="Unassembled WGS sequence"/>
</dbReference>
<proteinExistence type="predicted"/>
<feature type="transmembrane region" description="Helical" evidence="2">
    <location>
        <begin position="260"/>
        <end position="279"/>
    </location>
</feature>
<feature type="region of interest" description="Disordered" evidence="1">
    <location>
        <begin position="178"/>
        <end position="207"/>
    </location>
</feature>
<dbReference type="AlphaFoldDB" id="A0A9D1VXK1"/>
<dbReference type="EMBL" id="DXFA01000118">
    <property type="protein sequence ID" value="HIX48693.1"/>
    <property type="molecule type" value="Genomic_DNA"/>
</dbReference>
<gene>
    <name evidence="3" type="ORF">H9981_06745</name>
</gene>
<keyword evidence="2" id="KW-1133">Transmembrane helix</keyword>
<evidence type="ECO:0000313" key="4">
    <source>
        <dbReference type="Proteomes" id="UP000824243"/>
    </source>
</evidence>
<dbReference type="InterPro" id="IPR021737">
    <property type="entry name" value="Phage_phiKZ_Orf197"/>
</dbReference>
<feature type="transmembrane region" description="Helical" evidence="2">
    <location>
        <begin position="222"/>
        <end position="240"/>
    </location>
</feature>
<evidence type="ECO:0000313" key="3">
    <source>
        <dbReference type="EMBL" id="HIX48693.1"/>
    </source>
</evidence>
<name>A0A9D1VXK1_9FIRM</name>
<reference evidence="3" key="2">
    <citation type="submission" date="2021-04" db="EMBL/GenBank/DDBJ databases">
        <authorList>
            <person name="Gilroy R."/>
        </authorList>
    </citation>
    <scope>NUCLEOTIDE SEQUENCE</scope>
    <source>
        <strain evidence="3">ChiSjej5B23-15282</strain>
    </source>
</reference>
<dbReference type="Pfam" id="PF11750">
    <property type="entry name" value="DUF3307"/>
    <property type="match status" value="1"/>
</dbReference>
<comment type="caution">
    <text evidence="3">The sequence shown here is derived from an EMBL/GenBank/DDBJ whole genome shotgun (WGS) entry which is preliminary data.</text>
</comment>
<accession>A0A9D1VXK1</accession>